<dbReference type="Pfam" id="PF00237">
    <property type="entry name" value="Ribosomal_L22"/>
    <property type="match status" value="1"/>
</dbReference>
<comment type="caution">
    <text evidence="12">The sequence shown here is derived from an EMBL/GenBank/DDBJ whole genome shotgun (WGS) entry which is preliminary data.</text>
</comment>
<dbReference type="PANTHER" id="PTHR13501">
    <property type="entry name" value="CHLOROPLAST 50S RIBOSOMAL PROTEIN L22-RELATED"/>
    <property type="match status" value="1"/>
</dbReference>
<dbReference type="Proteomes" id="UP000177987">
    <property type="component" value="Unassembled WGS sequence"/>
</dbReference>
<comment type="subunit">
    <text evidence="7 9">Part of the 50S ribosomal subunit.</text>
</comment>
<organism evidence="12 13">
    <name type="scientific">Candidatus Yonathbacteria bacterium RIFCSPLOWO2_01_FULL_47_33b</name>
    <dbReference type="NCBI Taxonomy" id="1802727"/>
    <lineage>
        <taxon>Bacteria</taxon>
        <taxon>Candidatus Yonathiibacteriota</taxon>
    </lineage>
</organism>
<comment type="function">
    <text evidence="7">The globular domain of the protein is located near the polypeptide exit tunnel on the outside of the subunit, while an extended beta-hairpin is found that lines the wall of the exit tunnel in the center of the 70S ribosome.</text>
</comment>
<evidence type="ECO:0000313" key="12">
    <source>
        <dbReference type="EMBL" id="OHA84365.1"/>
    </source>
</evidence>
<evidence type="ECO:0000256" key="10">
    <source>
        <dbReference type="RuleBase" id="RU004008"/>
    </source>
</evidence>
<evidence type="ECO:0000256" key="5">
    <source>
        <dbReference type="ARBA" id="ARBA00023274"/>
    </source>
</evidence>
<accession>A0A1G2SH72</accession>
<keyword evidence="5 7" id="KW-0687">Ribonucleoprotein</keyword>
<evidence type="ECO:0000256" key="7">
    <source>
        <dbReference type="HAMAP-Rule" id="MF_01331"/>
    </source>
</evidence>
<dbReference type="GO" id="GO:0006412">
    <property type="term" value="P:translation"/>
    <property type="evidence" value="ECO:0007669"/>
    <property type="project" value="UniProtKB-UniRule"/>
</dbReference>
<feature type="region of interest" description="Disordered" evidence="11">
    <location>
        <begin position="112"/>
        <end position="144"/>
    </location>
</feature>
<dbReference type="NCBIfam" id="TIGR01044">
    <property type="entry name" value="rplV_bact"/>
    <property type="match status" value="1"/>
</dbReference>
<dbReference type="PANTHER" id="PTHR13501:SF8">
    <property type="entry name" value="LARGE RIBOSOMAL SUBUNIT PROTEIN UL22M"/>
    <property type="match status" value="1"/>
</dbReference>
<sequence>MKAYLKSYRQAPRKVRLVANLMKGKTVERAIKELEVLPKRASLPMLKLLLSAVANAKENDGVAQADLFVKEVRVDQGTILKRFIPKSHGTASPIHKHTSHVMIELIANAEVESGKSKVESNTNADKPKAVKKAAPKKKAVAAKK</sequence>
<dbReference type="EMBL" id="MHUW01000001">
    <property type="protein sequence ID" value="OHA84365.1"/>
    <property type="molecule type" value="Genomic_DNA"/>
</dbReference>
<evidence type="ECO:0000256" key="6">
    <source>
        <dbReference type="ARBA" id="ARBA00035207"/>
    </source>
</evidence>
<dbReference type="GO" id="GO:0022625">
    <property type="term" value="C:cytosolic large ribosomal subunit"/>
    <property type="evidence" value="ECO:0007669"/>
    <property type="project" value="TreeGrafter"/>
</dbReference>
<proteinExistence type="inferred from homology"/>
<feature type="compositionally biased region" description="Basic residues" evidence="11">
    <location>
        <begin position="129"/>
        <end position="144"/>
    </location>
</feature>
<comment type="similarity">
    <text evidence="1 7 8">Belongs to the universal ribosomal protein uL22 family.</text>
</comment>
<dbReference type="STRING" id="1802727.A2937_01340"/>
<evidence type="ECO:0000313" key="13">
    <source>
        <dbReference type="Proteomes" id="UP000177987"/>
    </source>
</evidence>
<evidence type="ECO:0000256" key="2">
    <source>
        <dbReference type="ARBA" id="ARBA00022730"/>
    </source>
</evidence>
<evidence type="ECO:0000256" key="4">
    <source>
        <dbReference type="ARBA" id="ARBA00022980"/>
    </source>
</evidence>
<protein>
    <recommendedName>
        <fullName evidence="6 7">Large ribosomal subunit protein uL22</fullName>
    </recommendedName>
</protein>
<evidence type="ECO:0000256" key="9">
    <source>
        <dbReference type="RuleBase" id="RU004006"/>
    </source>
</evidence>
<keyword evidence="3 7" id="KW-0694">RNA-binding</keyword>
<comment type="function">
    <text evidence="7 10">This protein binds specifically to 23S rRNA; its binding is stimulated by other ribosomal proteins, e.g., L4, L17, and L20. It is important during the early stages of 50S assembly. It makes multiple contacts with different domains of the 23S rRNA in the assembled 50S subunit and ribosome.</text>
</comment>
<gene>
    <name evidence="7" type="primary">rplV</name>
    <name evidence="12" type="ORF">A2937_01340</name>
</gene>
<dbReference type="InterPro" id="IPR001063">
    <property type="entry name" value="Ribosomal_uL22"/>
</dbReference>
<dbReference type="InterPro" id="IPR047867">
    <property type="entry name" value="Ribosomal_uL22_bac/org-type"/>
</dbReference>
<evidence type="ECO:0000256" key="3">
    <source>
        <dbReference type="ARBA" id="ARBA00022884"/>
    </source>
</evidence>
<dbReference type="SUPFAM" id="SSF54843">
    <property type="entry name" value="Ribosomal protein L22"/>
    <property type="match status" value="1"/>
</dbReference>
<dbReference type="AlphaFoldDB" id="A0A1G2SH72"/>
<evidence type="ECO:0000256" key="1">
    <source>
        <dbReference type="ARBA" id="ARBA00009451"/>
    </source>
</evidence>
<name>A0A1G2SH72_9BACT</name>
<dbReference type="InterPro" id="IPR036394">
    <property type="entry name" value="Ribosomal_uL22_sf"/>
</dbReference>
<dbReference type="GO" id="GO:0019843">
    <property type="term" value="F:rRNA binding"/>
    <property type="evidence" value="ECO:0007669"/>
    <property type="project" value="UniProtKB-UniRule"/>
</dbReference>
<evidence type="ECO:0000256" key="11">
    <source>
        <dbReference type="SAM" id="MobiDB-lite"/>
    </source>
</evidence>
<dbReference type="Gene3D" id="3.90.470.10">
    <property type="entry name" value="Ribosomal protein L22/L17"/>
    <property type="match status" value="1"/>
</dbReference>
<evidence type="ECO:0000256" key="8">
    <source>
        <dbReference type="RuleBase" id="RU004005"/>
    </source>
</evidence>
<keyword evidence="2 7" id="KW-0699">rRNA-binding</keyword>
<dbReference type="HAMAP" id="MF_01331_B">
    <property type="entry name" value="Ribosomal_uL22_B"/>
    <property type="match status" value="1"/>
</dbReference>
<dbReference type="InterPro" id="IPR005727">
    <property type="entry name" value="Ribosomal_uL22_bac/chlpt-type"/>
</dbReference>
<reference evidence="12 13" key="1">
    <citation type="journal article" date="2016" name="Nat. Commun.">
        <title>Thousands of microbial genomes shed light on interconnected biogeochemical processes in an aquifer system.</title>
        <authorList>
            <person name="Anantharaman K."/>
            <person name="Brown C.T."/>
            <person name="Hug L.A."/>
            <person name="Sharon I."/>
            <person name="Castelle C.J."/>
            <person name="Probst A.J."/>
            <person name="Thomas B.C."/>
            <person name="Singh A."/>
            <person name="Wilkins M.J."/>
            <person name="Karaoz U."/>
            <person name="Brodie E.L."/>
            <person name="Williams K.H."/>
            <person name="Hubbard S.S."/>
            <person name="Banfield J.F."/>
        </authorList>
    </citation>
    <scope>NUCLEOTIDE SEQUENCE [LARGE SCALE GENOMIC DNA]</scope>
</reference>
<keyword evidence="4 7" id="KW-0689">Ribosomal protein</keyword>
<dbReference type="GO" id="GO:0003735">
    <property type="term" value="F:structural constituent of ribosome"/>
    <property type="evidence" value="ECO:0007669"/>
    <property type="project" value="InterPro"/>
</dbReference>